<evidence type="ECO:0000313" key="1">
    <source>
        <dbReference type="EMBL" id="RBQ27975.1"/>
    </source>
</evidence>
<comment type="caution">
    <text evidence="1">The sequence shown here is derived from an EMBL/GenBank/DDBJ whole genome shotgun (WGS) entry which is preliminary data.</text>
</comment>
<reference evidence="1 2" key="1">
    <citation type="submission" date="2017-10" db="EMBL/GenBank/DDBJ databases">
        <title>Genomics of the genus Arcobacter.</title>
        <authorList>
            <person name="Perez-Cataluna A."/>
            <person name="Figueras M.J."/>
        </authorList>
    </citation>
    <scope>NUCLEOTIDE SEQUENCE [LARGE SCALE GENOMIC DNA]</scope>
    <source>
        <strain evidence="1 2">CECT 9230</strain>
    </source>
</reference>
<keyword evidence="2" id="KW-1185">Reference proteome</keyword>
<evidence type="ECO:0000313" key="2">
    <source>
        <dbReference type="Proteomes" id="UP000252669"/>
    </source>
</evidence>
<proteinExistence type="predicted"/>
<organism evidence="1 2">
    <name type="scientific">Aliarcobacter vitoriensis</name>
    <dbReference type="NCBI Taxonomy" id="2011099"/>
    <lineage>
        <taxon>Bacteria</taxon>
        <taxon>Pseudomonadati</taxon>
        <taxon>Campylobacterota</taxon>
        <taxon>Epsilonproteobacteria</taxon>
        <taxon>Campylobacterales</taxon>
        <taxon>Arcobacteraceae</taxon>
        <taxon>Aliarcobacter</taxon>
    </lineage>
</organism>
<dbReference type="AlphaFoldDB" id="A0A366MP22"/>
<dbReference type="RefSeq" id="WP_113895385.1">
    <property type="nucleotide sequence ID" value="NZ_JANJGA010000027.1"/>
</dbReference>
<dbReference type="Proteomes" id="UP000252669">
    <property type="component" value="Unassembled WGS sequence"/>
</dbReference>
<name>A0A366MP22_9BACT</name>
<accession>A0A366MP22</accession>
<dbReference type="EMBL" id="PDKB01000028">
    <property type="protein sequence ID" value="RBQ27975.1"/>
    <property type="molecule type" value="Genomic_DNA"/>
</dbReference>
<protein>
    <submittedName>
        <fullName evidence="1">Uncharacterized protein</fullName>
    </submittedName>
</protein>
<gene>
    <name evidence="1" type="ORF">CRU91_11610</name>
</gene>
<sequence length="124" mass="14738">MKTTISLADLSFILESEKSIAQDKLKEYIFYRYATILSKFYKEFSLPLNEIANMLFYPYYNLEISFKFKIYKIDNKTFSSKKPNFFIRIFKKVSLHSIKISHQNIFVDDVILGIEQAKNLLIKI</sequence>